<organism evidence="6 7">
    <name type="scientific">Nocardioides cavernaquae</name>
    <dbReference type="NCBI Taxonomy" id="2321396"/>
    <lineage>
        <taxon>Bacteria</taxon>
        <taxon>Bacillati</taxon>
        <taxon>Actinomycetota</taxon>
        <taxon>Actinomycetes</taxon>
        <taxon>Propionibacteriales</taxon>
        <taxon>Nocardioidaceae</taxon>
        <taxon>Nocardioides</taxon>
    </lineage>
</organism>
<dbReference type="InterPro" id="IPR035956">
    <property type="entry name" value="RimP_N_sf"/>
</dbReference>
<dbReference type="PANTHER" id="PTHR33867">
    <property type="entry name" value="RIBOSOME MATURATION FACTOR RIMP"/>
    <property type="match status" value="1"/>
</dbReference>
<evidence type="ECO:0000256" key="3">
    <source>
        <dbReference type="HAMAP-Rule" id="MF_01077"/>
    </source>
</evidence>
<feature type="domain" description="Ribosome maturation factor RimP N-terminal" evidence="4">
    <location>
        <begin position="21"/>
        <end position="89"/>
    </location>
</feature>
<keyword evidence="7" id="KW-1185">Reference proteome</keyword>
<comment type="caution">
    <text evidence="6">The sequence shown here is derived from an EMBL/GenBank/DDBJ whole genome shotgun (WGS) entry which is preliminary data.</text>
</comment>
<evidence type="ECO:0000256" key="2">
    <source>
        <dbReference type="ARBA" id="ARBA00022517"/>
    </source>
</evidence>
<dbReference type="GO" id="GO:0005829">
    <property type="term" value="C:cytosol"/>
    <property type="evidence" value="ECO:0007669"/>
    <property type="project" value="TreeGrafter"/>
</dbReference>
<dbReference type="InterPro" id="IPR028989">
    <property type="entry name" value="RimP_N"/>
</dbReference>
<dbReference type="RefSeq" id="WP_120058749.1">
    <property type="nucleotide sequence ID" value="NZ_QYRP01000002.1"/>
</dbReference>
<protein>
    <recommendedName>
        <fullName evidence="3">Ribosome maturation factor RimP</fullName>
    </recommendedName>
</protein>
<evidence type="ECO:0000313" key="6">
    <source>
        <dbReference type="EMBL" id="RJS44899.1"/>
    </source>
</evidence>
<comment type="similarity">
    <text evidence="3">Belongs to the RimP family.</text>
</comment>
<dbReference type="Gene3D" id="3.30.300.70">
    <property type="entry name" value="RimP-like superfamily, N-terminal"/>
    <property type="match status" value="1"/>
</dbReference>
<dbReference type="AlphaFoldDB" id="A0A3A5H263"/>
<dbReference type="HAMAP" id="MF_01077">
    <property type="entry name" value="RimP"/>
    <property type="match status" value="1"/>
</dbReference>
<evidence type="ECO:0000256" key="1">
    <source>
        <dbReference type="ARBA" id="ARBA00022490"/>
    </source>
</evidence>
<keyword evidence="1 3" id="KW-0963">Cytoplasm</keyword>
<dbReference type="CDD" id="cd01734">
    <property type="entry name" value="YlxS_C"/>
    <property type="match status" value="1"/>
</dbReference>
<dbReference type="InterPro" id="IPR003728">
    <property type="entry name" value="Ribosome_maturation_RimP"/>
</dbReference>
<comment type="function">
    <text evidence="3">Required for maturation of 30S ribosomal subunits.</text>
</comment>
<dbReference type="GO" id="GO:0006412">
    <property type="term" value="P:translation"/>
    <property type="evidence" value="ECO:0007669"/>
    <property type="project" value="TreeGrafter"/>
</dbReference>
<dbReference type="PANTHER" id="PTHR33867:SF1">
    <property type="entry name" value="RIBOSOME MATURATION FACTOR RIMP"/>
    <property type="match status" value="1"/>
</dbReference>
<dbReference type="EMBL" id="QYRP01000002">
    <property type="protein sequence ID" value="RJS44899.1"/>
    <property type="molecule type" value="Genomic_DNA"/>
</dbReference>
<dbReference type="Proteomes" id="UP000276542">
    <property type="component" value="Unassembled WGS sequence"/>
</dbReference>
<dbReference type="SUPFAM" id="SSF75420">
    <property type="entry name" value="YhbC-like, N-terminal domain"/>
    <property type="match status" value="1"/>
</dbReference>
<sequence length="172" mass="18636">MTSAKHDATRARIEAGLVDPLATLGLDLEAVELSAAGKRRVLRIALDSETGVTMDEISAATTEIDSFLESSNVMGAEPYLLEVTSRGVDRPLTLPRHWRRNAGRLVVVSLIEGDDDVTARIGDSDEDGVDLLVNHAAKKGMKPKIVAQRVPYADIAKAKVQIEFNRASEDDD</sequence>
<evidence type="ECO:0000259" key="5">
    <source>
        <dbReference type="Pfam" id="PF17384"/>
    </source>
</evidence>
<dbReference type="OrthoDB" id="9805006at2"/>
<accession>A0A3A5H263</accession>
<dbReference type="Pfam" id="PF17384">
    <property type="entry name" value="DUF150_C"/>
    <property type="match status" value="1"/>
</dbReference>
<name>A0A3A5H263_9ACTN</name>
<keyword evidence="2 3" id="KW-0690">Ribosome biogenesis</keyword>
<evidence type="ECO:0000313" key="7">
    <source>
        <dbReference type="Proteomes" id="UP000276542"/>
    </source>
</evidence>
<proteinExistence type="inferred from homology"/>
<dbReference type="NCBIfam" id="NF000930">
    <property type="entry name" value="PRK00092.2-2"/>
    <property type="match status" value="1"/>
</dbReference>
<feature type="domain" description="Ribosome maturation factor RimP C-terminal" evidence="5">
    <location>
        <begin position="92"/>
        <end position="164"/>
    </location>
</feature>
<dbReference type="InterPro" id="IPR028998">
    <property type="entry name" value="RimP_C"/>
</dbReference>
<dbReference type="GO" id="GO:0000028">
    <property type="term" value="P:ribosomal small subunit assembly"/>
    <property type="evidence" value="ECO:0007669"/>
    <property type="project" value="TreeGrafter"/>
</dbReference>
<gene>
    <name evidence="3 6" type="primary">rimP</name>
    <name evidence="6" type="ORF">D4739_00660</name>
</gene>
<dbReference type="Pfam" id="PF02576">
    <property type="entry name" value="RimP_N"/>
    <property type="match status" value="1"/>
</dbReference>
<comment type="subcellular location">
    <subcellularLocation>
        <location evidence="3">Cytoplasm</location>
    </subcellularLocation>
</comment>
<evidence type="ECO:0000259" key="4">
    <source>
        <dbReference type="Pfam" id="PF02576"/>
    </source>
</evidence>
<reference evidence="7" key="1">
    <citation type="submission" date="2018-09" db="EMBL/GenBank/DDBJ databases">
        <authorList>
            <person name="Zhu H."/>
        </authorList>
    </citation>
    <scope>NUCLEOTIDE SEQUENCE [LARGE SCALE GENOMIC DNA]</scope>
    <source>
        <strain evidence="7">K1W22B-1</strain>
    </source>
</reference>